<feature type="compositionally biased region" description="Basic residues" evidence="1">
    <location>
        <begin position="10"/>
        <end position="31"/>
    </location>
</feature>
<reference evidence="2 3" key="1">
    <citation type="journal article" date="2016" name="Nat. Commun.">
        <title>Thousands of microbial genomes shed light on interconnected biogeochemical processes in an aquifer system.</title>
        <authorList>
            <person name="Anantharaman K."/>
            <person name="Brown C.T."/>
            <person name="Hug L.A."/>
            <person name="Sharon I."/>
            <person name="Castelle C.J."/>
            <person name="Probst A.J."/>
            <person name="Thomas B.C."/>
            <person name="Singh A."/>
            <person name="Wilkins M.J."/>
            <person name="Karaoz U."/>
            <person name="Brodie E.L."/>
            <person name="Williams K.H."/>
            <person name="Hubbard S.S."/>
            <person name="Banfield J.F."/>
        </authorList>
    </citation>
    <scope>NUCLEOTIDE SEQUENCE [LARGE SCALE GENOMIC DNA]</scope>
</reference>
<dbReference type="Proteomes" id="UP000177281">
    <property type="component" value="Unassembled WGS sequence"/>
</dbReference>
<accession>A0A1F5Q2R0</accession>
<organism evidence="2 3">
    <name type="scientific">Candidatus Doudnabacteria bacterium RIFCSPLOWO2_01_FULL_44_21</name>
    <dbReference type="NCBI Taxonomy" id="1817841"/>
    <lineage>
        <taxon>Bacteria</taxon>
        <taxon>Candidatus Doudnaibacteriota</taxon>
    </lineage>
</organism>
<evidence type="ECO:0000256" key="1">
    <source>
        <dbReference type="SAM" id="MobiDB-lite"/>
    </source>
</evidence>
<sequence>MANSIGQRLRATRKKQRVPKKTPTRRKVQHPTRRDAERLLQKAAEETQEIMKTELESERIPAEIWGLRFR</sequence>
<gene>
    <name evidence="2" type="ORF">A3B10_01850</name>
</gene>
<name>A0A1F5Q2R0_9BACT</name>
<proteinExistence type="predicted"/>
<comment type="caution">
    <text evidence="2">The sequence shown here is derived from an EMBL/GenBank/DDBJ whole genome shotgun (WGS) entry which is preliminary data.</text>
</comment>
<dbReference type="STRING" id="1817841.A3B10_01850"/>
<dbReference type="EMBL" id="MFFB01000005">
    <property type="protein sequence ID" value="OGE96407.1"/>
    <property type="molecule type" value="Genomic_DNA"/>
</dbReference>
<protein>
    <submittedName>
        <fullName evidence="2">Uncharacterized protein</fullName>
    </submittedName>
</protein>
<feature type="region of interest" description="Disordered" evidence="1">
    <location>
        <begin position="1"/>
        <end position="36"/>
    </location>
</feature>
<evidence type="ECO:0000313" key="2">
    <source>
        <dbReference type="EMBL" id="OGE96407.1"/>
    </source>
</evidence>
<evidence type="ECO:0000313" key="3">
    <source>
        <dbReference type="Proteomes" id="UP000177281"/>
    </source>
</evidence>
<dbReference type="AlphaFoldDB" id="A0A1F5Q2R0"/>